<dbReference type="EMBL" id="CM039427">
    <property type="protein sequence ID" value="KAI4354781.1"/>
    <property type="molecule type" value="Genomic_DNA"/>
</dbReference>
<sequence length="783" mass="86741">MDATHKFFCQNPELGNPLSSMGMQVSCILVISHFFNIVLKNVGQPGPIAQILAGLVLGPTGLSRIDIVRSTFFLQTTTNYYEVVSFFCRILFMFLFGLEADMHYARRNLRRVSLVACGGAVMGLIFGLSVSFLLYQQFGNGNDTAFFCMIVMLGVAYTGSPIVIVLAAELRIAASGIGRIAISSAIITEMGCLITYNFLLNLGSKTIPRGILLMLVTVVLVIINQYLTKWLNNRNRNQKYLKGPEVLLILALLLISSMIIEMEGSNSIIHCFLAGFMFPREGKTARTLVHKLSYSVYNFVLPVYFGYIGFQCNLSAFKTLTLAISIIILILLSIGSKLCGTLLVCRYLKMPTSEGIFIGFILNVRGYADLLFIGASSKSLISLNEDAYNVFMVSIVLNTIISGIIVASLKRAEEKLFENHDTALEFQDEEEEIRTLSCVYDPRQVSAMLALILALNGSRSWPSISHLLHLIELVKKIKSNELYHQKEDPEVSDDEEYGGNDVLEIQDALDTFTAETKILIRSKRTVSPFPCMYEDVCNDAEDLHAAVILLPFHKHQRIDGKMESGKEGMRTTNQKVLRHAPCSTGILVQRGLGMIPGFSQLITSETMQDVATLFFGGPDDREAIAWSIRMAKHPRIHLTVIRFLGSASSQSAQNIELAPLLEDKETLMSLSGEETVNDIDNTFMVDFYNRHVTSGRISYVEKYVDGGVESLAALRDIGTLYSLFIVGKGGRGHCSLTIGMSDWEECPELGTVGDVLASSDFETNGSVLVVQQHKHARRGLMEE</sequence>
<protein>
    <submittedName>
        <fullName evidence="1">Uncharacterized protein</fullName>
    </submittedName>
</protein>
<organism evidence="1 2">
    <name type="scientific">Bauhinia variegata</name>
    <name type="common">Purple orchid tree</name>
    <name type="synonym">Phanera variegata</name>
    <dbReference type="NCBI Taxonomy" id="167791"/>
    <lineage>
        <taxon>Eukaryota</taxon>
        <taxon>Viridiplantae</taxon>
        <taxon>Streptophyta</taxon>
        <taxon>Embryophyta</taxon>
        <taxon>Tracheophyta</taxon>
        <taxon>Spermatophyta</taxon>
        <taxon>Magnoliopsida</taxon>
        <taxon>eudicotyledons</taxon>
        <taxon>Gunneridae</taxon>
        <taxon>Pentapetalae</taxon>
        <taxon>rosids</taxon>
        <taxon>fabids</taxon>
        <taxon>Fabales</taxon>
        <taxon>Fabaceae</taxon>
        <taxon>Cercidoideae</taxon>
        <taxon>Cercideae</taxon>
        <taxon>Bauhiniinae</taxon>
        <taxon>Bauhinia</taxon>
    </lineage>
</organism>
<evidence type="ECO:0000313" key="1">
    <source>
        <dbReference type="EMBL" id="KAI4354781.1"/>
    </source>
</evidence>
<accession>A0ACB9Q4J7</accession>
<name>A0ACB9Q4J7_BAUVA</name>
<gene>
    <name evidence="1" type="ORF">L6164_003620</name>
</gene>
<comment type="caution">
    <text evidence="1">The sequence shown here is derived from an EMBL/GenBank/DDBJ whole genome shotgun (WGS) entry which is preliminary data.</text>
</comment>
<dbReference type="Proteomes" id="UP000828941">
    <property type="component" value="Chromosome 2"/>
</dbReference>
<evidence type="ECO:0000313" key="2">
    <source>
        <dbReference type="Proteomes" id="UP000828941"/>
    </source>
</evidence>
<keyword evidence="2" id="KW-1185">Reference proteome</keyword>
<proteinExistence type="predicted"/>
<reference evidence="1 2" key="1">
    <citation type="journal article" date="2022" name="DNA Res.">
        <title>Chromosomal-level genome assembly of the orchid tree Bauhinia variegata (Leguminosae; Cercidoideae) supports the allotetraploid origin hypothesis of Bauhinia.</title>
        <authorList>
            <person name="Zhong Y."/>
            <person name="Chen Y."/>
            <person name="Zheng D."/>
            <person name="Pang J."/>
            <person name="Liu Y."/>
            <person name="Luo S."/>
            <person name="Meng S."/>
            <person name="Qian L."/>
            <person name="Wei D."/>
            <person name="Dai S."/>
            <person name="Zhou R."/>
        </authorList>
    </citation>
    <scope>NUCLEOTIDE SEQUENCE [LARGE SCALE GENOMIC DNA]</scope>
    <source>
        <strain evidence="1">BV-YZ2020</strain>
    </source>
</reference>